<gene>
    <name evidence="2" type="ORF">NPIL_235471</name>
</gene>
<protein>
    <submittedName>
        <fullName evidence="2">Uncharacterized protein</fullName>
    </submittedName>
</protein>
<dbReference type="AlphaFoldDB" id="A0A8X6QB57"/>
<name>A0A8X6QB57_NEPPI</name>
<dbReference type="EMBL" id="BMAW01126526">
    <property type="protein sequence ID" value="GFU17088.1"/>
    <property type="molecule type" value="Genomic_DNA"/>
</dbReference>
<dbReference type="Proteomes" id="UP000887013">
    <property type="component" value="Unassembled WGS sequence"/>
</dbReference>
<feature type="non-terminal residue" evidence="2">
    <location>
        <position position="1"/>
    </location>
</feature>
<reference evidence="2" key="1">
    <citation type="submission" date="2020-08" db="EMBL/GenBank/DDBJ databases">
        <title>Multicomponent nature underlies the extraordinary mechanical properties of spider dragline silk.</title>
        <authorList>
            <person name="Kono N."/>
            <person name="Nakamura H."/>
            <person name="Mori M."/>
            <person name="Yoshida Y."/>
            <person name="Ohtoshi R."/>
            <person name="Malay A.D."/>
            <person name="Moran D.A.P."/>
            <person name="Tomita M."/>
            <person name="Numata K."/>
            <person name="Arakawa K."/>
        </authorList>
    </citation>
    <scope>NUCLEOTIDE SEQUENCE</scope>
</reference>
<comment type="caution">
    <text evidence="2">The sequence shown here is derived from an EMBL/GenBank/DDBJ whole genome shotgun (WGS) entry which is preliminary data.</text>
</comment>
<accession>A0A8X6QB57</accession>
<sequence>HHQLAAILFVTFAILILIASYSLYRKKKRRRSLYQPFLGLHTNVPKISKPMDPIVYNYVW</sequence>
<organism evidence="2 3">
    <name type="scientific">Nephila pilipes</name>
    <name type="common">Giant wood spider</name>
    <name type="synonym">Nephila maculata</name>
    <dbReference type="NCBI Taxonomy" id="299642"/>
    <lineage>
        <taxon>Eukaryota</taxon>
        <taxon>Metazoa</taxon>
        <taxon>Ecdysozoa</taxon>
        <taxon>Arthropoda</taxon>
        <taxon>Chelicerata</taxon>
        <taxon>Arachnida</taxon>
        <taxon>Araneae</taxon>
        <taxon>Araneomorphae</taxon>
        <taxon>Entelegynae</taxon>
        <taxon>Araneoidea</taxon>
        <taxon>Nephilidae</taxon>
        <taxon>Nephila</taxon>
    </lineage>
</organism>
<evidence type="ECO:0000313" key="3">
    <source>
        <dbReference type="Proteomes" id="UP000887013"/>
    </source>
</evidence>
<evidence type="ECO:0000256" key="1">
    <source>
        <dbReference type="SAM" id="Phobius"/>
    </source>
</evidence>
<keyword evidence="1" id="KW-1133">Transmembrane helix</keyword>
<feature type="transmembrane region" description="Helical" evidence="1">
    <location>
        <begin position="6"/>
        <end position="24"/>
    </location>
</feature>
<evidence type="ECO:0000313" key="2">
    <source>
        <dbReference type="EMBL" id="GFU17088.1"/>
    </source>
</evidence>
<keyword evidence="1" id="KW-0472">Membrane</keyword>
<keyword evidence="3" id="KW-1185">Reference proteome</keyword>
<keyword evidence="1" id="KW-0812">Transmembrane</keyword>
<proteinExistence type="predicted"/>